<dbReference type="GO" id="GO:0005802">
    <property type="term" value="C:trans-Golgi network"/>
    <property type="evidence" value="ECO:0007669"/>
    <property type="project" value="TreeGrafter"/>
</dbReference>
<dbReference type="Pfam" id="PF03676">
    <property type="entry name" value="PHAF1"/>
    <property type="match status" value="1"/>
</dbReference>
<organism evidence="2 3">
    <name type="scientific">Pseudolycoriella hygida</name>
    <dbReference type="NCBI Taxonomy" id="35572"/>
    <lineage>
        <taxon>Eukaryota</taxon>
        <taxon>Metazoa</taxon>
        <taxon>Ecdysozoa</taxon>
        <taxon>Arthropoda</taxon>
        <taxon>Hexapoda</taxon>
        <taxon>Insecta</taxon>
        <taxon>Pterygota</taxon>
        <taxon>Neoptera</taxon>
        <taxon>Endopterygota</taxon>
        <taxon>Diptera</taxon>
        <taxon>Nematocera</taxon>
        <taxon>Sciaroidea</taxon>
        <taxon>Sciaridae</taxon>
        <taxon>Pseudolycoriella</taxon>
    </lineage>
</organism>
<proteinExistence type="inferred from homology"/>
<comment type="similarity">
    <text evidence="1">Belongs to the PHAF1 family.</text>
</comment>
<reference evidence="2" key="1">
    <citation type="submission" date="2022-07" db="EMBL/GenBank/DDBJ databases">
        <authorList>
            <person name="Trinca V."/>
            <person name="Uliana J.V.C."/>
            <person name="Torres T.T."/>
            <person name="Ward R.J."/>
            <person name="Monesi N."/>
        </authorList>
    </citation>
    <scope>NUCLEOTIDE SEQUENCE</scope>
    <source>
        <strain evidence="2">HSMRA1968</strain>
        <tissue evidence="2">Whole embryos</tissue>
    </source>
</reference>
<dbReference type="AlphaFoldDB" id="A0A9Q0NEQ9"/>
<dbReference type="OrthoDB" id="411211at2759"/>
<dbReference type="InterPro" id="IPR005373">
    <property type="entry name" value="PHAF1"/>
</dbReference>
<dbReference type="PANTHER" id="PTHR13465">
    <property type="entry name" value="UPF0183 PROTEIN"/>
    <property type="match status" value="1"/>
</dbReference>
<dbReference type="InterPro" id="IPR039156">
    <property type="entry name" value="PHAF1/BROMI"/>
</dbReference>
<accession>A0A9Q0NEQ9</accession>
<protein>
    <submittedName>
        <fullName evidence="2">PHAF1 protein</fullName>
    </submittedName>
</protein>
<keyword evidence="3" id="KW-1185">Reference proteome</keyword>
<evidence type="ECO:0000313" key="3">
    <source>
        <dbReference type="Proteomes" id="UP001151699"/>
    </source>
</evidence>
<name>A0A9Q0NEQ9_9DIPT</name>
<evidence type="ECO:0000256" key="1">
    <source>
        <dbReference type="ARBA" id="ARBA00024339"/>
    </source>
</evidence>
<dbReference type="GO" id="GO:0043001">
    <property type="term" value="P:Golgi to plasma membrane protein transport"/>
    <property type="evidence" value="ECO:0007669"/>
    <property type="project" value="TreeGrafter"/>
</dbReference>
<feature type="non-terminal residue" evidence="2">
    <location>
        <position position="456"/>
    </location>
</feature>
<sequence>MLDLEVIPERSLGMHFSQAVAIIQSQVGVIKGVQVLYSDTNPLGVDIVINLPQDGIRLIFDPVVQRLKAIEVFNMKLVKLKYWYSISFVVAKFYVFNIFFFNSSLAFNSPEVAPSIEQIEHSFGATHPGVYDAAKHLFALHFRGLSFYFPVDSKLQPGYAHGLGSLHFPNGASPVVSKMALYCGGNISESKPPPLPLSCYNQQLYLESASIMRNISGSRGLRLQLFTEGSVRVLEPRKQSLVREILFGDSCQDVVGNLGAPNRVFFKSEDKMKIHSPSSHRRVQTKRSDFFFNYFTLGLDVLFDARTQRCKKIILHTNYPGHYNFNMYHRCEFQLQLAADKLIDGDDERQSVIVSAYSKWDSISSRLTPAERPVVLHRAGSTNTANPFGSTFCYGYQDIIFEVMPNNYIASVTLYSSTPFPIKWPYNSCGMNMMNKSSNRYIKNENQNHVNSCDIV</sequence>
<evidence type="ECO:0000313" key="2">
    <source>
        <dbReference type="EMBL" id="KAJ6648019.1"/>
    </source>
</evidence>
<dbReference type="Proteomes" id="UP001151699">
    <property type="component" value="Chromosome A"/>
</dbReference>
<comment type="caution">
    <text evidence="2">The sequence shown here is derived from an EMBL/GenBank/DDBJ whole genome shotgun (WGS) entry which is preliminary data.</text>
</comment>
<gene>
    <name evidence="2" type="ORF">Bhyg_03244</name>
</gene>
<dbReference type="PANTHER" id="PTHR13465:SF2">
    <property type="entry name" value="PHAGOSOME ASSEMBLY FACTOR 1"/>
    <property type="match status" value="1"/>
</dbReference>
<dbReference type="EMBL" id="WJQU01000001">
    <property type="protein sequence ID" value="KAJ6648019.1"/>
    <property type="molecule type" value="Genomic_DNA"/>
</dbReference>